<evidence type="ECO:0000313" key="3">
    <source>
        <dbReference type="Proteomes" id="UP000664859"/>
    </source>
</evidence>
<evidence type="ECO:0000256" key="1">
    <source>
        <dbReference type="PROSITE-ProRule" id="PRU00339"/>
    </source>
</evidence>
<keyword evidence="1" id="KW-0802">TPR repeat</keyword>
<dbReference type="EMBL" id="JAFCMP010000038">
    <property type="protein sequence ID" value="KAG5190158.1"/>
    <property type="molecule type" value="Genomic_DNA"/>
</dbReference>
<dbReference type="PROSITE" id="PS50005">
    <property type="entry name" value="TPR"/>
    <property type="match status" value="1"/>
</dbReference>
<dbReference type="PANTHER" id="PTHR47908">
    <property type="match status" value="1"/>
</dbReference>
<keyword evidence="3" id="KW-1185">Reference proteome</keyword>
<dbReference type="OrthoDB" id="2017782at2759"/>
<sequence length="201" mass="22885">MATRAAPQQFDPETYTGSNPKVYIVRGMERFRKAKVQESISDFDRALQLSPALGPYLWQRGLSLYYADRFAEGAAQFRLDVSVNPNDTEEAIWAFACEARTLGFQEARKRLLKVGQDTRPYMRTAYSLFQGSTSEQDLAMVGQTDDRSHFYANLYLGLYAECREEVDLARHYIGLAVGSKYCATGDYMCSLARVHQKVRGW</sequence>
<dbReference type="InterPro" id="IPR019734">
    <property type="entry name" value="TPR_rpt"/>
</dbReference>
<name>A0A835ZJI4_9STRA</name>
<dbReference type="Gene3D" id="1.25.40.10">
    <property type="entry name" value="Tetratricopeptide repeat domain"/>
    <property type="match status" value="1"/>
</dbReference>
<gene>
    <name evidence="2" type="ORF">JKP88DRAFT_259858</name>
</gene>
<dbReference type="SUPFAM" id="SSF48452">
    <property type="entry name" value="TPR-like"/>
    <property type="match status" value="1"/>
</dbReference>
<dbReference type="Proteomes" id="UP000664859">
    <property type="component" value="Unassembled WGS sequence"/>
</dbReference>
<dbReference type="PANTHER" id="PTHR47908:SF2">
    <property type="entry name" value="TETRATRICOPEPTIDE REPEAT (TPR)-LIKE SUPERFAMILY PROTEIN"/>
    <property type="match status" value="1"/>
</dbReference>
<accession>A0A835ZJI4</accession>
<proteinExistence type="predicted"/>
<protein>
    <submittedName>
        <fullName evidence="2">Binding protein</fullName>
    </submittedName>
</protein>
<feature type="repeat" description="TPR" evidence="1">
    <location>
        <begin position="20"/>
        <end position="53"/>
    </location>
</feature>
<dbReference type="GO" id="GO:0009507">
    <property type="term" value="C:chloroplast"/>
    <property type="evidence" value="ECO:0007669"/>
    <property type="project" value="TreeGrafter"/>
</dbReference>
<evidence type="ECO:0000313" key="2">
    <source>
        <dbReference type="EMBL" id="KAG5190158.1"/>
    </source>
</evidence>
<dbReference type="AlphaFoldDB" id="A0A835ZJI4"/>
<organism evidence="2 3">
    <name type="scientific">Tribonema minus</name>
    <dbReference type="NCBI Taxonomy" id="303371"/>
    <lineage>
        <taxon>Eukaryota</taxon>
        <taxon>Sar</taxon>
        <taxon>Stramenopiles</taxon>
        <taxon>Ochrophyta</taxon>
        <taxon>PX clade</taxon>
        <taxon>Xanthophyceae</taxon>
        <taxon>Tribonematales</taxon>
        <taxon>Tribonemataceae</taxon>
        <taxon>Tribonema</taxon>
    </lineage>
</organism>
<reference evidence="2" key="1">
    <citation type="submission" date="2021-02" db="EMBL/GenBank/DDBJ databases">
        <title>First Annotated Genome of the Yellow-green Alga Tribonema minus.</title>
        <authorList>
            <person name="Mahan K.M."/>
        </authorList>
    </citation>
    <scope>NUCLEOTIDE SEQUENCE</scope>
    <source>
        <strain evidence="2">UTEX B ZZ1240</strain>
    </source>
</reference>
<comment type="caution">
    <text evidence="2">The sequence shown here is derived from an EMBL/GenBank/DDBJ whole genome shotgun (WGS) entry which is preliminary data.</text>
</comment>
<dbReference type="InterPro" id="IPR011990">
    <property type="entry name" value="TPR-like_helical_dom_sf"/>
</dbReference>